<evidence type="ECO:0000313" key="6">
    <source>
        <dbReference type="EMBL" id="CUU55359.1"/>
    </source>
</evidence>
<organism evidence="6 7">
    <name type="scientific">Parafrankia irregularis</name>
    <dbReference type="NCBI Taxonomy" id="795642"/>
    <lineage>
        <taxon>Bacteria</taxon>
        <taxon>Bacillati</taxon>
        <taxon>Actinomycetota</taxon>
        <taxon>Actinomycetes</taxon>
        <taxon>Frankiales</taxon>
        <taxon>Frankiaceae</taxon>
        <taxon>Parafrankia</taxon>
    </lineage>
</organism>
<evidence type="ECO:0000256" key="3">
    <source>
        <dbReference type="ARBA" id="ARBA00023239"/>
    </source>
</evidence>
<evidence type="ECO:0000313" key="7">
    <source>
        <dbReference type="Proteomes" id="UP000198802"/>
    </source>
</evidence>
<evidence type="ECO:0000256" key="1">
    <source>
        <dbReference type="ARBA" id="ARBA00022793"/>
    </source>
</evidence>
<keyword evidence="3" id="KW-0456">Lyase</keyword>
<dbReference type="Pfam" id="PF02666">
    <property type="entry name" value="PS_Dcarbxylase"/>
    <property type="match status" value="1"/>
</dbReference>
<dbReference type="PANTHER" id="PTHR10067:SF9">
    <property type="entry name" value="PHOSPHATIDYLSERINE DECARBOXYLASE FAMILY PROTEIN (AFU_ORTHOLOGUE AFUA_7G01730)"/>
    <property type="match status" value="1"/>
</dbReference>
<proteinExistence type="predicted"/>
<keyword evidence="7" id="KW-1185">Reference proteome</keyword>
<evidence type="ECO:0000256" key="4">
    <source>
        <dbReference type="ARBA" id="ARBA00023317"/>
    </source>
</evidence>
<accession>A0A0S4QJT1</accession>
<dbReference type="EMBL" id="FAOZ01000005">
    <property type="protein sequence ID" value="CUU55359.1"/>
    <property type="molecule type" value="Genomic_DNA"/>
</dbReference>
<evidence type="ECO:0000256" key="2">
    <source>
        <dbReference type="ARBA" id="ARBA00023145"/>
    </source>
</evidence>
<protein>
    <submittedName>
        <fullName evidence="6">Phosphatidylserine decarboxylase</fullName>
    </submittedName>
</protein>
<dbReference type="GO" id="GO:0004609">
    <property type="term" value="F:phosphatidylserine decarboxylase activity"/>
    <property type="evidence" value="ECO:0007669"/>
    <property type="project" value="InterPro"/>
</dbReference>
<feature type="domain" description="L-tryptophan decarboxylase PsiD-like" evidence="5">
    <location>
        <begin position="48"/>
        <end position="174"/>
    </location>
</feature>
<dbReference type="InterPro" id="IPR003817">
    <property type="entry name" value="PS_Dcarbxylase"/>
</dbReference>
<gene>
    <name evidence="6" type="ORF">Ga0074812_1057</name>
</gene>
<dbReference type="GO" id="GO:0006646">
    <property type="term" value="P:phosphatidylethanolamine biosynthetic process"/>
    <property type="evidence" value="ECO:0007669"/>
    <property type="project" value="TreeGrafter"/>
</dbReference>
<keyword evidence="4" id="KW-0670">Pyruvate</keyword>
<keyword evidence="2" id="KW-0865">Zymogen</keyword>
<dbReference type="InterPro" id="IPR022237">
    <property type="entry name" value="PsiD-like"/>
</dbReference>
<sequence length="417" mass="46311">MNNDAQTIAVQASRRGRWLPVREEALVAFRRNLAEKAKKRAPGARLTPPVQDLATLVNTDPVLRMYLTQAIEQAIAAGYDLGYHTIDELMVLIDELMTYAPPFDTTELVGCPLNALLDWPMCMPAGFPLFRFPQLNGQLKAVLEYWCEFLSGAGSRTYLTKDDAGGWFSQKADAYIHIADYVHDETQPYYGFASWNAFFTRVFKKGVRPVDGPGDDTVIVSACEATPYNIQNNVQLTDRFWMKAQPYSLLDIFTSEHRALAEQFVGGDIYQAFLSAYNYHRWHAPVTGTIVTTYNLDGTYYSDLEAEGLDPGGPNDSQGYISQVATRAVIVIACDDKNIGTVACVFVGMAEISSCKIGVSAGQRVTKGDEIGYFQYGGSTHCLIFEPGVIRSWVPKPPFDFNTPPIQLNKQIATANR</sequence>
<keyword evidence="1" id="KW-0210">Decarboxylase</keyword>
<evidence type="ECO:0000259" key="5">
    <source>
        <dbReference type="Pfam" id="PF12588"/>
    </source>
</evidence>
<reference evidence="7" key="1">
    <citation type="submission" date="2015-11" db="EMBL/GenBank/DDBJ databases">
        <authorList>
            <person name="Varghese N."/>
        </authorList>
    </citation>
    <scope>NUCLEOTIDE SEQUENCE [LARGE SCALE GENOMIC DNA]</scope>
    <source>
        <strain evidence="7">DSM 45899</strain>
    </source>
</reference>
<dbReference type="AlphaFoldDB" id="A0A0S4QJT1"/>
<name>A0A0S4QJT1_9ACTN</name>
<dbReference type="RefSeq" id="WP_091273814.1">
    <property type="nucleotide sequence ID" value="NZ_FAOZ01000005.1"/>
</dbReference>
<dbReference type="PANTHER" id="PTHR10067">
    <property type="entry name" value="PHOSPHATIDYLSERINE DECARBOXYLASE"/>
    <property type="match status" value="1"/>
</dbReference>
<dbReference type="Pfam" id="PF12588">
    <property type="entry name" value="PSDC"/>
    <property type="match status" value="1"/>
</dbReference>
<dbReference type="Proteomes" id="UP000198802">
    <property type="component" value="Unassembled WGS sequence"/>
</dbReference>